<evidence type="ECO:0000256" key="1">
    <source>
        <dbReference type="ARBA" id="ARBA00004162"/>
    </source>
</evidence>
<dbReference type="OMA" id="FTEECEV"/>
<comment type="catalytic activity">
    <reaction evidence="19">
        <text>L-seryl-[protein] + ATP = O-phospho-L-seryl-[protein] + ADP + H(+)</text>
        <dbReference type="Rhea" id="RHEA:17989"/>
        <dbReference type="Rhea" id="RHEA-COMP:9863"/>
        <dbReference type="Rhea" id="RHEA-COMP:11604"/>
        <dbReference type="ChEBI" id="CHEBI:15378"/>
        <dbReference type="ChEBI" id="CHEBI:29999"/>
        <dbReference type="ChEBI" id="CHEBI:30616"/>
        <dbReference type="ChEBI" id="CHEBI:83421"/>
        <dbReference type="ChEBI" id="CHEBI:456216"/>
        <dbReference type="EC" id="2.7.11.1"/>
    </reaction>
</comment>
<evidence type="ECO:0000256" key="10">
    <source>
        <dbReference type="ARBA" id="ARBA00022737"/>
    </source>
</evidence>
<gene>
    <name evidence="21" type="ORF">KI387_002419</name>
</gene>
<comment type="subcellular location">
    <subcellularLocation>
        <location evidence="1">Cell membrane</location>
        <topology evidence="1">Single-pass membrane protein</topology>
    </subcellularLocation>
</comment>
<keyword evidence="14" id="KW-1133">Transmembrane helix</keyword>
<accession>A0AA38GXB7</accession>
<evidence type="ECO:0000256" key="12">
    <source>
        <dbReference type="ARBA" id="ARBA00022777"/>
    </source>
</evidence>
<evidence type="ECO:0000256" key="2">
    <source>
        <dbReference type="ARBA" id="ARBA00012513"/>
    </source>
</evidence>
<sequence>ILLIGNAGTFGSNESSCGRQNSIMLNNHMRVKIWKKMQLWLLNRIIPPKLSYEDIVKATDGFNELNISGKGNSGSVYKGLLSDGRYVAVKVFNLIKKDADKNFTEECEVLRKIRHRNLVKIITTCSTDNFKALIYEYMSNGSLEKHLYPDNHPNCELGVKERLNIAIDLAHVIEYLHHDCHVQIVHCDVKPSNVLLDQDMTAHLSDFGIARIAGPETVDFKVLKGTVGYIAPEYGLSGRISTKRDVYSYGILLLEMVTGKSPTNDMFEGDLTLHNWVNSSFLNQVLDVVDQRLLTDSAGNEIQIVVSLLRI</sequence>
<dbReference type="SUPFAM" id="SSF56112">
    <property type="entry name" value="Protein kinase-like (PK-like)"/>
    <property type="match status" value="1"/>
</dbReference>
<keyword evidence="3" id="KW-1003">Cell membrane</keyword>
<dbReference type="GO" id="GO:0005524">
    <property type="term" value="F:ATP binding"/>
    <property type="evidence" value="ECO:0007669"/>
    <property type="project" value="UniProtKB-KW"/>
</dbReference>
<dbReference type="SMART" id="SM00220">
    <property type="entry name" value="S_TKc"/>
    <property type="match status" value="1"/>
</dbReference>
<name>A0AA38GXB7_TAXCH</name>
<evidence type="ECO:0000256" key="17">
    <source>
        <dbReference type="ARBA" id="ARBA00023180"/>
    </source>
</evidence>
<reference evidence="21 22" key="1">
    <citation type="journal article" date="2021" name="Nat. Plants">
        <title>The Taxus genome provides insights into paclitaxel biosynthesis.</title>
        <authorList>
            <person name="Xiong X."/>
            <person name="Gou J."/>
            <person name="Liao Q."/>
            <person name="Li Y."/>
            <person name="Zhou Q."/>
            <person name="Bi G."/>
            <person name="Li C."/>
            <person name="Du R."/>
            <person name="Wang X."/>
            <person name="Sun T."/>
            <person name="Guo L."/>
            <person name="Liang H."/>
            <person name="Lu P."/>
            <person name="Wu Y."/>
            <person name="Zhang Z."/>
            <person name="Ro D.K."/>
            <person name="Shang Y."/>
            <person name="Huang S."/>
            <person name="Yan J."/>
        </authorList>
    </citation>
    <scope>NUCLEOTIDE SEQUENCE [LARGE SCALE GENOMIC DNA]</scope>
    <source>
        <strain evidence="21">Ta-2019</strain>
    </source>
</reference>
<dbReference type="PROSITE" id="PS00108">
    <property type="entry name" value="PROTEIN_KINASE_ST"/>
    <property type="match status" value="1"/>
</dbReference>
<dbReference type="EMBL" id="JAHRHJ020000001">
    <property type="protein sequence ID" value="KAH9330311.1"/>
    <property type="molecule type" value="Genomic_DNA"/>
</dbReference>
<dbReference type="PROSITE" id="PS50011">
    <property type="entry name" value="PROTEIN_KINASE_DOM"/>
    <property type="match status" value="1"/>
</dbReference>
<keyword evidence="22" id="KW-1185">Reference proteome</keyword>
<dbReference type="AlphaFoldDB" id="A0AA38GXB7"/>
<dbReference type="EC" id="2.7.11.1" evidence="2"/>
<keyword evidence="16" id="KW-0675">Receptor</keyword>
<evidence type="ECO:0000256" key="6">
    <source>
        <dbReference type="ARBA" id="ARBA00022614"/>
    </source>
</evidence>
<keyword evidence="5" id="KW-0597">Phosphoprotein</keyword>
<evidence type="ECO:0000256" key="11">
    <source>
        <dbReference type="ARBA" id="ARBA00022741"/>
    </source>
</evidence>
<evidence type="ECO:0000256" key="15">
    <source>
        <dbReference type="ARBA" id="ARBA00023136"/>
    </source>
</evidence>
<evidence type="ECO:0000259" key="20">
    <source>
        <dbReference type="PROSITE" id="PS50011"/>
    </source>
</evidence>
<keyword evidence="4" id="KW-0723">Serine/threonine-protein kinase</keyword>
<dbReference type="FunFam" id="1.10.510.10:FF:000358">
    <property type="entry name" value="Putative leucine-rich repeat receptor-like serine/threonine-protein kinase"/>
    <property type="match status" value="1"/>
</dbReference>
<dbReference type="InterPro" id="IPR051564">
    <property type="entry name" value="LRR_receptor-like_kinase"/>
</dbReference>
<dbReference type="PANTHER" id="PTHR48055:SF55">
    <property type="entry name" value="PROTEIN KINASE DOMAIN-CONTAINING PROTEIN"/>
    <property type="match status" value="1"/>
</dbReference>
<evidence type="ECO:0000256" key="4">
    <source>
        <dbReference type="ARBA" id="ARBA00022527"/>
    </source>
</evidence>
<evidence type="ECO:0000313" key="21">
    <source>
        <dbReference type="EMBL" id="KAH9330311.1"/>
    </source>
</evidence>
<feature type="domain" description="Protein kinase" evidence="20">
    <location>
        <begin position="62"/>
        <end position="311"/>
    </location>
</feature>
<keyword evidence="12" id="KW-0418">Kinase</keyword>
<keyword evidence="8" id="KW-0812">Transmembrane</keyword>
<proteinExistence type="predicted"/>
<evidence type="ECO:0000256" key="7">
    <source>
        <dbReference type="ARBA" id="ARBA00022679"/>
    </source>
</evidence>
<dbReference type="Gene3D" id="1.10.510.10">
    <property type="entry name" value="Transferase(Phosphotransferase) domain 1"/>
    <property type="match status" value="1"/>
</dbReference>
<comment type="catalytic activity">
    <reaction evidence="18">
        <text>L-threonyl-[protein] + ATP = O-phospho-L-threonyl-[protein] + ADP + H(+)</text>
        <dbReference type="Rhea" id="RHEA:46608"/>
        <dbReference type="Rhea" id="RHEA-COMP:11060"/>
        <dbReference type="Rhea" id="RHEA-COMP:11605"/>
        <dbReference type="ChEBI" id="CHEBI:15378"/>
        <dbReference type="ChEBI" id="CHEBI:30013"/>
        <dbReference type="ChEBI" id="CHEBI:30616"/>
        <dbReference type="ChEBI" id="CHEBI:61977"/>
        <dbReference type="ChEBI" id="CHEBI:456216"/>
        <dbReference type="EC" id="2.7.11.1"/>
    </reaction>
</comment>
<keyword evidence="7" id="KW-0808">Transferase</keyword>
<evidence type="ECO:0000256" key="5">
    <source>
        <dbReference type="ARBA" id="ARBA00022553"/>
    </source>
</evidence>
<evidence type="ECO:0000256" key="16">
    <source>
        <dbReference type="ARBA" id="ARBA00023170"/>
    </source>
</evidence>
<dbReference type="GO" id="GO:0005886">
    <property type="term" value="C:plasma membrane"/>
    <property type="evidence" value="ECO:0007669"/>
    <property type="project" value="UniProtKB-SubCell"/>
</dbReference>
<evidence type="ECO:0000313" key="22">
    <source>
        <dbReference type="Proteomes" id="UP000824469"/>
    </source>
</evidence>
<evidence type="ECO:0000256" key="18">
    <source>
        <dbReference type="ARBA" id="ARBA00047899"/>
    </source>
</evidence>
<dbReference type="GO" id="GO:0004674">
    <property type="term" value="F:protein serine/threonine kinase activity"/>
    <property type="evidence" value="ECO:0007669"/>
    <property type="project" value="UniProtKB-KW"/>
</dbReference>
<feature type="non-terminal residue" evidence="21">
    <location>
        <position position="1"/>
    </location>
</feature>
<keyword evidence="13" id="KW-0067">ATP-binding</keyword>
<evidence type="ECO:0000256" key="3">
    <source>
        <dbReference type="ARBA" id="ARBA00022475"/>
    </source>
</evidence>
<comment type="caution">
    <text evidence="21">The sequence shown here is derived from an EMBL/GenBank/DDBJ whole genome shotgun (WGS) entry which is preliminary data.</text>
</comment>
<dbReference type="Pfam" id="PF00069">
    <property type="entry name" value="Pkinase"/>
    <property type="match status" value="1"/>
</dbReference>
<feature type="non-terminal residue" evidence="21">
    <location>
        <position position="311"/>
    </location>
</feature>
<evidence type="ECO:0000256" key="8">
    <source>
        <dbReference type="ARBA" id="ARBA00022692"/>
    </source>
</evidence>
<evidence type="ECO:0000256" key="19">
    <source>
        <dbReference type="ARBA" id="ARBA00048679"/>
    </source>
</evidence>
<dbReference type="Proteomes" id="UP000824469">
    <property type="component" value="Unassembled WGS sequence"/>
</dbReference>
<dbReference type="InterPro" id="IPR008271">
    <property type="entry name" value="Ser/Thr_kinase_AS"/>
</dbReference>
<keyword evidence="6" id="KW-0433">Leucine-rich repeat</keyword>
<protein>
    <recommendedName>
        <fullName evidence="2">non-specific serine/threonine protein kinase</fullName>
        <ecNumber evidence="2">2.7.11.1</ecNumber>
    </recommendedName>
</protein>
<organism evidence="21 22">
    <name type="scientific">Taxus chinensis</name>
    <name type="common">Chinese yew</name>
    <name type="synonym">Taxus wallichiana var. chinensis</name>
    <dbReference type="NCBI Taxonomy" id="29808"/>
    <lineage>
        <taxon>Eukaryota</taxon>
        <taxon>Viridiplantae</taxon>
        <taxon>Streptophyta</taxon>
        <taxon>Embryophyta</taxon>
        <taxon>Tracheophyta</taxon>
        <taxon>Spermatophyta</taxon>
        <taxon>Pinopsida</taxon>
        <taxon>Pinidae</taxon>
        <taxon>Conifers II</taxon>
        <taxon>Cupressales</taxon>
        <taxon>Taxaceae</taxon>
        <taxon>Taxus</taxon>
    </lineage>
</organism>
<keyword evidence="11" id="KW-0547">Nucleotide-binding</keyword>
<keyword evidence="9" id="KW-0732">Signal</keyword>
<dbReference type="Gene3D" id="3.30.200.20">
    <property type="entry name" value="Phosphorylase Kinase, domain 1"/>
    <property type="match status" value="1"/>
</dbReference>
<evidence type="ECO:0000256" key="9">
    <source>
        <dbReference type="ARBA" id="ARBA00022729"/>
    </source>
</evidence>
<evidence type="ECO:0000256" key="13">
    <source>
        <dbReference type="ARBA" id="ARBA00022840"/>
    </source>
</evidence>
<keyword evidence="10" id="KW-0677">Repeat</keyword>
<evidence type="ECO:0000256" key="14">
    <source>
        <dbReference type="ARBA" id="ARBA00022989"/>
    </source>
</evidence>
<keyword evidence="17" id="KW-0325">Glycoprotein</keyword>
<dbReference type="InterPro" id="IPR000719">
    <property type="entry name" value="Prot_kinase_dom"/>
</dbReference>
<dbReference type="InterPro" id="IPR011009">
    <property type="entry name" value="Kinase-like_dom_sf"/>
</dbReference>
<keyword evidence="15" id="KW-0472">Membrane</keyword>
<dbReference type="PANTHER" id="PTHR48055">
    <property type="entry name" value="LEUCINE-RICH REPEAT RECEPTOR PROTEIN KINASE EMS1"/>
    <property type="match status" value="1"/>
</dbReference>
<dbReference type="FunFam" id="3.30.200.20:FF:000661">
    <property type="entry name" value="Serine-threonine protein kinase plant-type"/>
    <property type="match status" value="1"/>
</dbReference>